<dbReference type="PANTHER" id="PTHR43085">
    <property type="entry name" value="HEXOKINASE FAMILY MEMBER"/>
    <property type="match status" value="1"/>
</dbReference>
<dbReference type="PANTHER" id="PTHR43085:SF57">
    <property type="entry name" value="CARBOHYDRATE KINASE PFKB DOMAIN-CONTAINING PROTEIN"/>
    <property type="match status" value="1"/>
</dbReference>
<reference evidence="6" key="1">
    <citation type="journal article" date="2019" name="Int. J. Syst. Evol. Microbiol.">
        <title>The Global Catalogue of Microorganisms (GCM) 10K type strain sequencing project: providing services to taxonomists for standard genome sequencing and annotation.</title>
        <authorList>
            <consortium name="The Broad Institute Genomics Platform"/>
            <consortium name="The Broad Institute Genome Sequencing Center for Infectious Disease"/>
            <person name="Wu L."/>
            <person name="Ma J."/>
        </authorList>
    </citation>
    <scope>NUCLEOTIDE SEQUENCE [LARGE SCALE GENOMIC DNA]</scope>
    <source>
        <strain evidence="6">JCM 18274</strain>
    </source>
</reference>
<evidence type="ECO:0000256" key="1">
    <source>
        <dbReference type="ARBA" id="ARBA00010688"/>
    </source>
</evidence>
<dbReference type="CDD" id="cd01167">
    <property type="entry name" value="bac_FRK"/>
    <property type="match status" value="1"/>
</dbReference>
<proteinExistence type="inferred from homology"/>
<name>A0ABP9ERJ1_9FLAO</name>
<dbReference type="GO" id="GO:0016301">
    <property type="term" value="F:kinase activity"/>
    <property type="evidence" value="ECO:0007669"/>
    <property type="project" value="UniProtKB-KW"/>
</dbReference>
<evidence type="ECO:0000259" key="4">
    <source>
        <dbReference type="Pfam" id="PF00294"/>
    </source>
</evidence>
<dbReference type="InterPro" id="IPR011611">
    <property type="entry name" value="PfkB_dom"/>
</dbReference>
<keyword evidence="2" id="KW-0808">Transferase</keyword>
<keyword evidence="6" id="KW-1185">Reference proteome</keyword>
<sequence>MSNIVCFGEVLWDMFPTHKKIGGAPLNVALRLNSFGHNVKMISAIGNDENGKALIQHIHETGLDTVTYIQRLIDYKTGDVKVTLNNKGSATYDIMYPRAWDKIELNEMSKDIVSKSNAFVFGSLITRDEVSKSTLYSLIDNASYNIFDLNLRAPYYTKSILTHLMEKADFIKFNDDELYEVASFLNSKYDSLEDNLEYISEQTNTDHICVTRGEHGAVLLYNNALYYNNGYQIKVKDTVGAGDSFLGALISQLLSNVEPQKAINFACGVGALVAQSEGANPKLSLSEINTFINP</sequence>
<dbReference type="InterPro" id="IPR029056">
    <property type="entry name" value="Ribokinase-like"/>
</dbReference>
<dbReference type="RefSeq" id="WP_345272356.1">
    <property type="nucleotide sequence ID" value="NZ_BAABJH010000001.1"/>
</dbReference>
<dbReference type="Proteomes" id="UP001500433">
    <property type="component" value="Unassembled WGS sequence"/>
</dbReference>
<protein>
    <submittedName>
        <fullName evidence="5">Carbohydrate kinase</fullName>
    </submittedName>
</protein>
<dbReference type="Pfam" id="PF00294">
    <property type="entry name" value="PfkB"/>
    <property type="match status" value="1"/>
</dbReference>
<comment type="similarity">
    <text evidence="1">Belongs to the carbohydrate kinase PfkB family.</text>
</comment>
<dbReference type="SUPFAM" id="SSF53613">
    <property type="entry name" value="Ribokinase-like"/>
    <property type="match status" value="1"/>
</dbReference>
<evidence type="ECO:0000313" key="5">
    <source>
        <dbReference type="EMBL" id="GAA4884995.1"/>
    </source>
</evidence>
<evidence type="ECO:0000256" key="3">
    <source>
        <dbReference type="ARBA" id="ARBA00022777"/>
    </source>
</evidence>
<dbReference type="PROSITE" id="PS00583">
    <property type="entry name" value="PFKB_KINASES_1"/>
    <property type="match status" value="1"/>
</dbReference>
<keyword evidence="3 5" id="KW-0418">Kinase</keyword>
<gene>
    <name evidence="5" type="ORF">GCM10023311_04400</name>
</gene>
<organism evidence="5 6">
    <name type="scientific">Flaviramulus aquimarinus</name>
    <dbReference type="NCBI Taxonomy" id="1170456"/>
    <lineage>
        <taxon>Bacteria</taxon>
        <taxon>Pseudomonadati</taxon>
        <taxon>Bacteroidota</taxon>
        <taxon>Flavobacteriia</taxon>
        <taxon>Flavobacteriales</taxon>
        <taxon>Flavobacteriaceae</taxon>
        <taxon>Flaviramulus</taxon>
    </lineage>
</organism>
<dbReference type="InterPro" id="IPR050306">
    <property type="entry name" value="PfkB_Carbo_kinase"/>
</dbReference>
<dbReference type="EMBL" id="BAABJH010000001">
    <property type="protein sequence ID" value="GAA4884995.1"/>
    <property type="molecule type" value="Genomic_DNA"/>
</dbReference>
<dbReference type="PROSITE" id="PS00584">
    <property type="entry name" value="PFKB_KINASES_2"/>
    <property type="match status" value="1"/>
</dbReference>
<evidence type="ECO:0000256" key="2">
    <source>
        <dbReference type="ARBA" id="ARBA00022679"/>
    </source>
</evidence>
<comment type="caution">
    <text evidence="5">The sequence shown here is derived from an EMBL/GenBank/DDBJ whole genome shotgun (WGS) entry which is preliminary data.</text>
</comment>
<dbReference type="InterPro" id="IPR002173">
    <property type="entry name" value="Carboh/pur_kinase_PfkB_CS"/>
</dbReference>
<evidence type="ECO:0000313" key="6">
    <source>
        <dbReference type="Proteomes" id="UP001500433"/>
    </source>
</evidence>
<accession>A0ABP9ERJ1</accession>
<dbReference type="Gene3D" id="3.40.1190.20">
    <property type="match status" value="1"/>
</dbReference>
<feature type="domain" description="Carbohydrate kinase PfkB" evidence="4">
    <location>
        <begin position="17"/>
        <end position="281"/>
    </location>
</feature>